<keyword evidence="1" id="KW-1133">Transmembrane helix</keyword>
<evidence type="ECO:0000313" key="3">
    <source>
        <dbReference type="Proteomes" id="UP000014680"/>
    </source>
</evidence>
<dbReference type="RefSeq" id="XP_004183858.1">
    <property type="nucleotide sequence ID" value="XM_004183810.1"/>
</dbReference>
<name>A0A0A1TVN6_ENTIV</name>
<protein>
    <recommendedName>
        <fullName evidence="4">Transmembrane protein</fullName>
    </recommendedName>
</protein>
<keyword evidence="1" id="KW-0472">Membrane</keyword>
<dbReference type="KEGG" id="eiv:EIN_169570"/>
<gene>
    <name evidence="2" type="ORF">EIN_169570</name>
</gene>
<evidence type="ECO:0008006" key="4">
    <source>
        <dbReference type="Google" id="ProtNLM"/>
    </source>
</evidence>
<accession>A0A0A1TVN6</accession>
<feature type="transmembrane region" description="Helical" evidence="1">
    <location>
        <begin position="78"/>
        <end position="101"/>
    </location>
</feature>
<dbReference type="Proteomes" id="UP000014680">
    <property type="component" value="Unassembled WGS sequence"/>
</dbReference>
<dbReference type="EMBL" id="KB207112">
    <property type="protein sequence ID" value="ELP84512.1"/>
    <property type="molecule type" value="Genomic_DNA"/>
</dbReference>
<keyword evidence="1" id="KW-0812">Transmembrane</keyword>
<feature type="transmembrane region" description="Helical" evidence="1">
    <location>
        <begin position="113"/>
        <end position="137"/>
    </location>
</feature>
<sequence length="138" mass="15997">MEYSPKVPYQPNYYYFQLPQSSLGQPIIVGAVQNQPTQYNFGNQVDIINQPVYFDQQNFPCARRPKKVSDAEEEEKQISTFVFVLFMVGFVTFFTWVSAFVLSRKSKELLTRFVGNVSLYLFFFTMITAALGLLLFLL</sequence>
<dbReference type="GeneID" id="14883627"/>
<reference evidence="2 3" key="1">
    <citation type="submission" date="2012-10" db="EMBL/GenBank/DDBJ databases">
        <authorList>
            <person name="Zafar N."/>
            <person name="Inman J."/>
            <person name="Hall N."/>
            <person name="Lorenzi H."/>
            <person name="Caler E."/>
        </authorList>
    </citation>
    <scope>NUCLEOTIDE SEQUENCE [LARGE SCALE GENOMIC DNA]</scope>
    <source>
        <strain evidence="2 3">IP1</strain>
    </source>
</reference>
<dbReference type="PANTHER" id="PTHR34078:SF3">
    <property type="entry name" value="TRANSMEMBRANE PROTEIN"/>
    <property type="match status" value="1"/>
</dbReference>
<organism evidence="2 3">
    <name type="scientific">Entamoeba invadens IP1</name>
    <dbReference type="NCBI Taxonomy" id="370355"/>
    <lineage>
        <taxon>Eukaryota</taxon>
        <taxon>Amoebozoa</taxon>
        <taxon>Evosea</taxon>
        <taxon>Archamoebae</taxon>
        <taxon>Mastigamoebida</taxon>
        <taxon>Entamoebidae</taxon>
        <taxon>Entamoeba</taxon>
    </lineage>
</organism>
<proteinExistence type="predicted"/>
<dbReference type="VEuPathDB" id="AmoebaDB:EIN_169570"/>
<keyword evidence="3" id="KW-1185">Reference proteome</keyword>
<evidence type="ECO:0000313" key="2">
    <source>
        <dbReference type="EMBL" id="ELP84512.1"/>
    </source>
</evidence>
<evidence type="ECO:0000256" key="1">
    <source>
        <dbReference type="SAM" id="Phobius"/>
    </source>
</evidence>
<dbReference type="AlphaFoldDB" id="A0A0A1TVN6"/>
<dbReference type="PANTHER" id="PTHR34078">
    <property type="entry name" value="EXPRESSED PROTEIN"/>
    <property type="match status" value="1"/>
</dbReference>